<organism evidence="2 3">
    <name type="scientific">Bradyrhizobium diazoefficiens</name>
    <dbReference type="NCBI Taxonomy" id="1355477"/>
    <lineage>
        <taxon>Bacteria</taxon>
        <taxon>Pseudomonadati</taxon>
        <taxon>Pseudomonadota</taxon>
        <taxon>Alphaproteobacteria</taxon>
        <taxon>Hyphomicrobiales</taxon>
        <taxon>Nitrobacteraceae</taxon>
        <taxon>Bradyrhizobium</taxon>
    </lineage>
</organism>
<evidence type="ECO:0000313" key="2">
    <source>
        <dbReference type="EMBL" id="BAR63192.1"/>
    </source>
</evidence>
<dbReference type="AlphaFoldDB" id="A0A0E4BYA4"/>
<dbReference type="Proteomes" id="UP000063308">
    <property type="component" value="Chromosome"/>
</dbReference>
<reference evidence="2 3" key="1">
    <citation type="submission" date="2014-11" db="EMBL/GenBank/DDBJ databases">
        <title>Symbiosis island explosion on the genome of extra-slow-growing strains of soybean bradyrhizobia with massive insertion sequences.</title>
        <authorList>
            <person name="Iida T."/>
            <person name="Minamisawa K."/>
        </authorList>
    </citation>
    <scope>NUCLEOTIDE SEQUENCE [LARGE SCALE GENOMIC DNA]</scope>
    <source>
        <strain evidence="2 3">NK6</strain>
    </source>
</reference>
<feature type="region of interest" description="Disordered" evidence="1">
    <location>
        <begin position="1"/>
        <end position="46"/>
    </location>
</feature>
<feature type="compositionally biased region" description="Basic and acidic residues" evidence="1">
    <location>
        <begin position="77"/>
        <end position="88"/>
    </location>
</feature>
<accession>A0A0E4BYA4</accession>
<gene>
    <name evidence="2" type="ORF">NK6_10060</name>
</gene>
<evidence type="ECO:0000256" key="1">
    <source>
        <dbReference type="SAM" id="MobiDB-lite"/>
    </source>
</evidence>
<sequence length="144" mass="15281">MIGNVPARTSGARWPNLRGRRGGTPPPVRGALPSPQSIASPSLAPDTPLAATVHRLLDDTDAAIARQTLLQVASLPDRTDASGHRVDPAVRSGISRFPLRHRRAPPWRSSRSRATAVTNPPIPPSAPGARDSRSTSSRPAPCMR</sequence>
<feature type="region of interest" description="Disordered" evidence="1">
    <location>
        <begin position="75"/>
        <end position="144"/>
    </location>
</feature>
<proteinExistence type="predicted"/>
<dbReference type="EMBL" id="AP014685">
    <property type="protein sequence ID" value="BAR63192.1"/>
    <property type="molecule type" value="Genomic_DNA"/>
</dbReference>
<evidence type="ECO:0000313" key="3">
    <source>
        <dbReference type="Proteomes" id="UP000063308"/>
    </source>
</evidence>
<name>A0A0E4BYA4_9BRAD</name>
<protein>
    <submittedName>
        <fullName evidence="2">Uncharacterized protein</fullName>
    </submittedName>
</protein>